<gene>
    <name evidence="2" type="primary">20346734</name>
    <name evidence="1" type="ORF">GGTG_06276</name>
</gene>
<dbReference type="RefSeq" id="XP_009222356.1">
    <property type="nucleotide sequence ID" value="XM_009224092.1"/>
</dbReference>
<protein>
    <submittedName>
        <fullName evidence="1 2">Uncharacterized protein</fullName>
    </submittedName>
</protein>
<reference evidence="2" key="4">
    <citation type="journal article" date="2015" name="G3 (Bethesda)">
        <title>Genome sequences of three phytopathogenic species of the Magnaporthaceae family of fungi.</title>
        <authorList>
            <person name="Okagaki L.H."/>
            <person name="Nunes C.C."/>
            <person name="Sailsbery J."/>
            <person name="Clay B."/>
            <person name="Brown D."/>
            <person name="John T."/>
            <person name="Oh Y."/>
            <person name="Young N."/>
            <person name="Fitzgerald M."/>
            <person name="Haas B.J."/>
            <person name="Zeng Q."/>
            <person name="Young S."/>
            <person name="Adiconis X."/>
            <person name="Fan L."/>
            <person name="Levin J.Z."/>
            <person name="Mitchell T.K."/>
            <person name="Okubara P.A."/>
            <person name="Farman M.L."/>
            <person name="Kohn L.M."/>
            <person name="Birren B."/>
            <person name="Ma L.-J."/>
            <person name="Dean R.A."/>
        </authorList>
    </citation>
    <scope>NUCLEOTIDE SEQUENCE</scope>
    <source>
        <strain evidence="2">R3-111a-1</strain>
    </source>
</reference>
<dbReference type="AlphaFoldDB" id="J3NYC3"/>
<reference evidence="2" key="5">
    <citation type="submission" date="2018-04" db="UniProtKB">
        <authorList>
            <consortium name="EnsemblFungi"/>
        </authorList>
    </citation>
    <scope>IDENTIFICATION</scope>
    <source>
        <strain evidence="2">R3-111a-1</strain>
    </source>
</reference>
<accession>J3NYC3</accession>
<dbReference type="EMBL" id="GL385397">
    <property type="protein sequence ID" value="EJT76356.1"/>
    <property type="molecule type" value="Genomic_DNA"/>
</dbReference>
<evidence type="ECO:0000313" key="3">
    <source>
        <dbReference type="Proteomes" id="UP000006039"/>
    </source>
</evidence>
<dbReference type="Proteomes" id="UP000006039">
    <property type="component" value="Unassembled WGS sequence"/>
</dbReference>
<reference evidence="1" key="3">
    <citation type="submission" date="2010-09" db="EMBL/GenBank/DDBJ databases">
        <title>Annotation of Gaeumannomyces graminis var. tritici R3-111a-1.</title>
        <authorList>
            <consortium name="The Broad Institute Genome Sequencing Platform"/>
            <person name="Ma L.-J."/>
            <person name="Dead R."/>
            <person name="Young S.K."/>
            <person name="Zeng Q."/>
            <person name="Gargeya S."/>
            <person name="Fitzgerald M."/>
            <person name="Haas B."/>
            <person name="Abouelleil A."/>
            <person name="Alvarado L."/>
            <person name="Arachchi H.M."/>
            <person name="Berlin A."/>
            <person name="Brown A."/>
            <person name="Chapman S.B."/>
            <person name="Chen Z."/>
            <person name="Dunbar C."/>
            <person name="Freedman E."/>
            <person name="Gearin G."/>
            <person name="Gellesch M."/>
            <person name="Goldberg J."/>
            <person name="Griggs A."/>
            <person name="Gujja S."/>
            <person name="Heiman D."/>
            <person name="Howarth C."/>
            <person name="Larson L."/>
            <person name="Lui A."/>
            <person name="MacDonald P.J.P."/>
            <person name="Mehta T."/>
            <person name="Montmayeur A."/>
            <person name="Murphy C."/>
            <person name="Neiman D."/>
            <person name="Pearson M."/>
            <person name="Priest M."/>
            <person name="Roberts A."/>
            <person name="Saif S."/>
            <person name="Shea T."/>
            <person name="Shenoy N."/>
            <person name="Sisk P."/>
            <person name="Stolte C."/>
            <person name="Sykes S."/>
            <person name="Yandava C."/>
            <person name="Wortman J."/>
            <person name="Nusbaum C."/>
            <person name="Birren B."/>
        </authorList>
    </citation>
    <scope>NUCLEOTIDE SEQUENCE</scope>
    <source>
        <strain evidence="1">R3-111a-1</strain>
    </source>
</reference>
<proteinExistence type="predicted"/>
<reference evidence="1" key="2">
    <citation type="submission" date="2010-07" db="EMBL/GenBank/DDBJ databases">
        <authorList>
            <consortium name="The Broad Institute Genome Sequencing Platform"/>
            <consortium name="Broad Institute Genome Sequencing Center for Infectious Disease"/>
            <person name="Ma L.-J."/>
            <person name="Dead R."/>
            <person name="Young S."/>
            <person name="Zeng Q."/>
            <person name="Koehrsen M."/>
            <person name="Alvarado L."/>
            <person name="Berlin A."/>
            <person name="Chapman S.B."/>
            <person name="Chen Z."/>
            <person name="Freedman E."/>
            <person name="Gellesch M."/>
            <person name="Goldberg J."/>
            <person name="Griggs A."/>
            <person name="Gujja S."/>
            <person name="Heilman E.R."/>
            <person name="Heiman D."/>
            <person name="Hepburn T."/>
            <person name="Howarth C."/>
            <person name="Jen D."/>
            <person name="Larson L."/>
            <person name="Mehta T."/>
            <person name="Neiman D."/>
            <person name="Pearson M."/>
            <person name="Roberts A."/>
            <person name="Saif S."/>
            <person name="Shea T."/>
            <person name="Shenoy N."/>
            <person name="Sisk P."/>
            <person name="Stolte C."/>
            <person name="Sykes S."/>
            <person name="Walk T."/>
            <person name="White J."/>
            <person name="Yandava C."/>
            <person name="Haas B."/>
            <person name="Nusbaum C."/>
            <person name="Birren B."/>
        </authorList>
    </citation>
    <scope>NUCLEOTIDE SEQUENCE</scope>
    <source>
        <strain evidence="1">R3-111a-1</strain>
    </source>
</reference>
<evidence type="ECO:0000313" key="2">
    <source>
        <dbReference type="EnsemblFungi" id="EJT76356"/>
    </source>
</evidence>
<name>J3NYC3_GAET3</name>
<sequence>MANCAVCEAIARVVATLLKQGLEKIIVLDPNRRQTTWNYTRHLPLFEAINFKPKLGRDCTIEKAKIRRQDLEMELRKSDYIISGAAFTIADVDGRDAEYGLRGVRELPDPEPRSFKQKVCQVHHNIVSSPQQSATTTIAVPSEGYIGSIDATYCAVRADNSSNTDKCKSRAWTRGVEAMLARRLLFFEGGTVRWTCAPAECKATPCPGDASQNCGGERHMVIYSPRDAVAY</sequence>
<dbReference type="OrthoDB" id="5135333at2759"/>
<dbReference type="EnsemblFungi" id="EJT76356">
    <property type="protein sequence ID" value="EJT76356"/>
    <property type="gene ID" value="GGTG_06276"/>
</dbReference>
<keyword evidence="3" id="KW-1185">Reference proteome</keyword>
<dbReference type="GeneID" id="20346734"/>
<dbReference type="VEuPathDB" id="FungiDB:GGTG_06276"/>
<dbReference type="HOGENOM" id="CLU_1199879_0_0_1"/>
<evidence type="ECO:0000313" key="1">
    <source>
        <dbReference type="EMBL" id="EJT76356.1"/>
    </source>
</evidence>
<reference evidence="3" key="1">
    <citation type="submission" date="2010-07" db="EMBL/GenBank/DDBJ databases">
        <title>The genome sequence of Gaeumannomyces graminis var. tritici strain R3-111a-1.</title>
        <authorList>
            <consortium name="The Broad Institute Genome Sequencing Platform"/>
            <person name="Ma L.-J."/>
            <person name="Dead R."/>
            <person name="Young S."/>
            <person name="Zeng Q."/>
            <person name="Koehrsen M."/>
            <person name="Alvarado L."/>
            <person name="Berlin A."/>
            <person name="Chapman S.B."/>
            <person name="Chen Z."/>
            <person name="Freedman E."/>
            <person name="Gellesch M."/>
            <person name="Goldberg J."/>
            <person name="Griggs A."/>
            <person name="Gujja S."/>
            <person name="Heilman E.R."/>
            <person name="Heiman D."/>
            <person name="Hepburn T."/>
            <person name="Howarth C."/>
            <person name="Jen D."/>
            <person name="Larson L."/>
            <person name="Mehta T."/>
            <person name="Neiman D."/>
            <person name="Pearson M."/>
            <person name="Roberts A."/>
            <person name="Saif S."/>
            <person name="Shea T."/>
            <person name="Shenoy N."/>
            <person name="Sisk P."/>
            <person name="Stolte C."/>
            <person name="Sykes S."/>
            <person name="Walk T."/>
            <person name="White J."/>
            <person name="Yandava C."/>
            <person name="Haas B."/>
            <person name="Nusbaum C."/>
            <person name="Birren B."/>
        </authorList>
    </citation>
    <scope>NUCLEOTIDE SEQUENCE [LARGE SCALE GENOMIC DNA]</scope>
    <source>
        <strain evidence="3">R3-111a-1</strain>
    </source>
</reference>
<organism evidence="1">
    <name type="scientific">Gaeumannomyces tritici (strain R3-111a-1)</name>
    <name type="common">Wheat and barley take-all root rot fungus</name>
    <name type="synonym">Gaeumannomyces graminis var. tritici</name>
    <dbReference type="NCBI Taxonomy" id="644352"/>
    <lineage>
        <taxon>Eukaryota</taxon>
        <taxon>Fungi</taxon>
        <taxon>Dikarya</taxon>
        <taxon>Ascomycota</taxon>
        <taxon>Pezizomycotina</taxon>
        <taxon>Sordariomycetes</taxon>
        <taxon>Sordariomycetidae</taxon>
        <taxon>Magnaporthales</taxon>
        <taxon>Magnaporthaceae</taxon>
        <taxon>Gaeumannomyces</taxon>
    </lineage>
</organism>